<evidence type="ECO:0000256" key="1">
    <source>
        <dbReference type="ARBA" id="ARBA00004434"/>
    </source>
</evidence>
<feature type="transmembrane region" description="Helical" evidence="14">
    <location>
        <begin position="79"/>
        <end position="97"/>
    </location>
</feature>
<dbReference type="AlphaFoldDB" id="A0ABD2QJS8"/>
<keyword evidence="9 14" id="KW-1133">Transmembrane helix</keyword>
<keyword evidence="5" id="KW-0679">Respiratory chain</keyword>
<evidence type="ECO:0000256" key="8">
    <source>
        <dbReference type="ARBA" id="ARBA00022982"/>
    </source>
</evidence>
<evidence type="ECO:0000256" key="4">
    <source>
        <dbReference type="ARBA" id="ARBA00022448"/>
    </source>
</evidence>
<dbReference type="Proteomes" id="UP001626550">
    <property type="component" value="Unassembled WGS sequence"/>
</dbReference>
<keyword evidence="6 14" id="KW-0812">Transmembrane</keyword>
<comment type="similarity">
    <text evidence="2">Belongs to the complex I NDUFB4 subunit family.</text>
</comment>
<dbReference type="InterPro" id="IPR009866">
    <property type="entry name" value="NADH_UbQ_OxRdtase_NDUFB4_su"/>
</dbReference>
<dbReference type="PANTHER" id="PTHR15469">
    <property type="entry name" value="NADH-UBIQUINONE OXIDOREDUCTASE B15 SUBUNIT"/>
    <property type="match status" value="1"/>
</dbReference>
<evidence type="ECO:0000256" key="11">
    <source>
        <dbReference type="ARBA" id="ARBA00023136"/>
    </source>
</evidence>
<keyword evidence="11 14" id="KW-0472">Membrane</keyword>
<keyword evidence="4" id="KW-0813">Transport</keyword>
<evidence type="ECO:0000313" key="16">
    <source>
        <dbReference type="Proteomes" id="UP001626550"/>
    </source>
</evidence>
<evidence type="ECO:0000256" key="9">
    <source>
        <dbReference type="ARBA" id="ARBA00022989"/>
    </source>
</evidence>
<keyword evidence="8" id="KW-0249">Electron transport</keyword>
<evidence type="ECO:0000256" key="3">
    <source>
        <dbReference type="ARBA" id="ARBA00018681"/>
    </source>
</evidence>
<evidence type="ECO:0000256" key="14">
    <source>
        <dbReference type="SAM" id="Phobius"/>
    </source>
</evidence>
<evidence type="ECO:0000256" key="12">
    <source>
        <dbReference type="ARBA" id="ARBA00030212"/>
    </source>
</evidence>
<gene>
    <name evidence="15" type="ORF">Ciccas_002678</name>
</gene>
<evidence type="ECO:0000256" key="2">
    <source>
        <dbReference type="ARBA" id="ARBA00007260"/>
    </source>
</evidence>
<dbReference type="Pfam" id="PF07225">
    <property type="entry name" value="NDUF_B4"/>
    <property type="match status" value="1"/>
</dbReference>
<dbReference type="GO" id="GO:0005743">
    <property type="term" value="C:mitochondrial inner membrane"/>
    <property type="evidence" value="ECO:0007669"/>
    <property type="project" value="UniProtKB-SubCell"/>
</dbReference>
<keyword evidence="16" id="KW-1185">Reference proteome</keyword>
<dbReference type="EMBL" id="JBJKFK010000217">
    <property type="protein sequence ID" value="KAL3318666.1"/>
    <property type="molecule type" value="Genomic_DNA"/>
</dbReference>
<comment type="caution">
    <text evidence="15">The sequence shown here is derived from an EMBL/GenBank/DDBJ whole genome shotgun (WGS) entry which is preliminary data.</text>
</comment>
<dbReference type="PANTHER" id="PTHR15469:SF0">
    <property type="entry name" value="NADH DEHYDROGENASE [UBIQUINONE] 1 BETA SUBCOMPLEX SUBUNIT 4"/>
    <property type="match status" value="1"/>
</dbReference>
<evidence type="ECO:0000256" key="7">
    <source>
        <dbReference type="ARBA" id="ARBA00022792"/>
    </source>
</evidence>
<evidence type="ECO:0000256" key="13">
    <source>
        <dbReference type="ARBA" id="ARBA00030987"/>
    </source>
</evidence>
<evidence type="ECO:0000256" key="6">
    <source>
        <dbReference type="ARBA" id="ARBA00022692"/>
    </source>
</evidence>
<evidence type="ECO:0000256" key="10">
    <source>
        <dbReference type="ARBA" id="ARBA00023128"/>
    </source>
</evidence>
<keyword evidence="10" id="KW-0496">Mitochondrion</keyword>
<sequence length="125" mass="14848">MVEKIKKLWDPWQSFYESPEEQRLIKERARVRQAMKAEYRKISRDPFTPSTGVTFDPAIQRWYSAKVTYSEYLTPNPKLGVIFTGVCAALGVFLFLTERSRNKTIAMIENGDLTYKERRFEYYMK</sequence>
<comment type="subcellular location">
    <subcellularLocation>
        <location evidence="1">Mitochondrion inner membrane</location>
        <topology evidence="1">Single-pass membrane protein</topology>
    </subcellularLocation>
</comment>
<accession>A0ABD2QJS8</accession>
<organism evidence="15 16">
    <name type="scientific">Cichlidogyrus casuarinus</name>
    <dbReference type="NCBI Taxonomy" id="1844966"/>
    <lineage>
        <taxon>Eukaryota</taxon>
        <taxon>Metazoa</taxon>
        <taxon>Spiralia</taxon>
        <taxon>Lophotrochozoa</taxon>
        <taxon>Platyhelminthes</taxon>
        <taxon>Monogenea</taxon>
        <taxon>Monopisthocotylea</taxon>
        <taxon>Dactylogyridea</taxon>
        <taxon>Ancyrocephalidae</taxon>
        <taxon>Cichlidogyrus</taxon>
    </lineage>
</organism>
<reference evidence="15 16" key="1">
    <citation type="submission" date="2024-11" db="EMBL/GenBank/DDBJ databases">
        <title>Adaptive evolution of stress response genes in parasites aligns with host niche diversity.</title>
        <authorList>
            <person name="Hahn C."/>
            <person name="Resl P."/>
        </authorList>
    </citation>
    <scope>NUCLEOTIDE SEQUENCE [LARGE SCALE GENOMIC DNA]</scope>
    <source>
        <strain evidence="15">EGGRZ-B1_66</strain>
        <tissue evidence="15">Body</tissue>
    </source>
</reference>
<evidence type="ECO:0000256" key="5">
    <source>
        <dbReference type="ARBA" id="ARBA00022660"/>
    </source>
</evidence>
<proteinExistence type="inferred from homology"/>
<protein>
    <recommendedName>
        <fullName evidence="3">NADH dehydrogenase [ubiquinone] 1 beta subcomplex subunit 4</fullName>
    </recommendedName>
    <alternativeName>
        <fullName evidence="12">Complex I-B15</fullName>
    </alternativeName>
    <alternativeName>
        <fullName evidence="13">NADH-ubiquinone oxidoreductase B15 subunit</fullName>
    </alternativeName>
</protein>
<evidence type="ECO:0000313" key="15">
    <source>
        <dbReference type="EMBL" id="KAL3318666.1"/>
    </source>
</evidence>
<name>A0ABD2QJS8_9PLAT</name>
<keyword evidence="7" id="KW-0999">Mitochondrion inner membrane</keyword>